<reference evidence="2 3" key="1">
    <citation type="submission" date="2018-12" db="EMBL/GenBank/DDBJ databases">
        <authorList>
            <person name="Grouzdev D.S."/>
            <person name="Krutkina M.S."/>
        </authorList>
    </citation>
    <scope>NUCLEOTIDE SEQUENCE [LARGE SCALE GENOMIC DNA]</scope>
    <source>
        <strain evidence="2 3">RmlP026</strain>
    </source>
</reference>
<keyword evidence="1" id="KW-0472">Membrane</keyword>
<evidence type="ECO:0000313" key="3">
    <source>
        <dbReference type="Proteomes" id="UP000290759"/>
    </source>
</evidence>
<gene>
    <name evidence="2" type="ORF">D3273_25115</name>
</gene>
<accession>A0A4Q2U2T8</accession>
<dbReference type="Proteomes" id="UP000290759">
    <property type="component" value="Unassembled WGS sequence"/>
</dbReference>
<protein>
    <submittedName>
        <fullName evidence="2">Uncharacterized protein</fullName>
    </submittedName>
</protein>
<feature type="transmembrane region" description="Helical" evidence="1">
    <location>
        <begin position="41"/>
        <end position="64"/>
    </location>
</feature>
<keyword evidence="3" id="KW-1185">Reference proteome</keyword>
<keyword evidence="1" id="KW-1133">Transmembrane helix</keyword>
<reference evidence="2 3" key="2">
    <citation type="submission" date="2019-02" db="EMBL/GenBank/DDBJ databases">
        <title>'Lichenibacterium ramalinii' gen. nov. sp. nov., 'Lichenibacterium minor' gen. nov. sp. nov.</title>
        <authorList>
            <person name="Pankratov T."/>
        </authorList>
    </citation>
    <scope>NUCLEOTIDE SEQUENCE [LARGE SCALE GENOMIC DNA]</scope>
    <source>
        <strain evidence="2 3">RmlP026</strain>
    </source>
</reference>
<comment type="caution">
    <text evidence="2">The sequence shown here is derived from an EMBL/GenBank/DDBJ whole genome shotgun (WGS) entry which is preliminary data.</text>
</comment>
<proteinExistence type="predicted"/>
<dbReference type="RefSeq" id="WP_129229703.1">
    <property type="nucleotide sequence ID" value="NZ_QYBB01000063.1"/>
</dbReference>
<evidence type="ECO:0000256" key="1">
    <source>
        <dbReference type="SAM" id="Phobius"/>
    </source>
</evidence>
<keyword evidence="1" id="KW-0812">Transmembrane</keyword>
<sequence length="79" mass="8422">MRTLPNFPTIQNFASLAWNLDGPGRGFSVAAAQRAGLGRGLAFVLLLTSSLLASVYVSLALHGYDWMDSAVPDQVTAVR</sequence>
<organism evidence="2 3">
    <name type="scientific">Lichenibacterium minor</name>
    <dbReference type="NCBI Taxonomy" id="2316528"/>
    <lineage>
        <taxon>Bacteria</taxon>
        <taxon>Pseudomonadati</taxon>
        <taxon>Pseudomonadota</taxon>
        <taxon>Alphaproteobacteria</taxon>
        <taxon>Hyphomicrobiales</taxon>
        <taxon>Lichenihabitantaceae</taxon>
        <taxon>Lichenibacterium</taxon>
    </lineage>
</organism>
<dbReference type="EMBL" id="QYBB01000063">
    <property type="protein sequence ID" value="RYC29201.1"/>
    <property type="molecule type" value="Genomic_DNA"/>
</dbReference>
<evidence type="ECO:0000313" key="2">
    <source>
        <dbReference type="EMBL" id="RYC29201.1"/>
    </source>
</evidence>
<dbReference type="AlphaFoldDB" id="A0A4Q2U2T8"/>
<name>A0A4Q2U2T8_9HYPH</name>